<sequence length="118" mass="12782">MNAAPLQATGKVASRDDERVRAQAADAAEKFEAHFIKKMMAQMRDGARALSADNGEDNHHFNDDMQDVADGLVADALAHQRAFGIADLMLRHVLPADLRPQAGGSPSTDKKTARESTR</sequence>
<evidence type="ECO:0008006" key="4">
    <source>
        <dbReference type="Google" id="ProtNLM"/>
    </source>
</evidence>
<evidence type="ECO:0000313" key="3">
    <source>
        <dbReference type="Proteomes" id="UP001606134"/>
    </source>
</evidence>
<proteinExistence type="predicted"/>
<feature type="compositionally biased region" description="Basic and acidic residues" evidence="1">
    <location>
        <begin position="108"/>
        <end position="118"/>
    </location>
</feature>
<gene>
    <name evidence="2" type="ORF">ACG04R_19950</name>
</gene>
<feature type="region of interest" description="Disordered" evidence="1">
    <location>
        <begin position="97"/>
        <end position="118"/>
    </location>
</feature>
<organism evidence="2 3">
    <name type="scientific">Pelomonas candidula</name>
    <dbReference type="NCBI Taxonomy" id="3299025"/>
    <lineage>
        <taxon>Bacteria</taxon>
        <taxon>Pseudomonadati</taxon>
        <taxon>Pseudomonadota</taxon>
        <taxon>Betaproteobacteria</taxon>
        <taxon>Burkholderiales</taxon>
        <taxon>Sphaerotilaceae</taxon>
        <taxon>Roseateles</taxon>
    </lineage>
</organism>
<evidence type="ECO:0000313" key="2">
    <source>
        <dbReference type="EMBL" id="MFG6488970.1"/>
    </source>
</evidence>
<comment type="caution">
    <text evidence="2">The sequence shown here is derived from an EMBL/GenBank/DDBJ whole genome shotgun (WGS) entry which is preliminary data.</text>
</comment>
<reference evidence="2 3" key="1">
    <citation type="submission" date="2024-08" db="EMBL/GenBank/DDBJ databases">
        <authorList>
            <person name="Lu H."/>
        </authorList>
    </citation>
    <scope>NUCLEOTIDE SEQUENCE [LARGE SCALE GENOMIC DNA]</scope>
    <source>
        <strain evidence="2 3">BYS78W</strain>
    </source>
</reference>
<evidence type="ECO:0000256" key="1">
    <source>
        <dbReference type="SAM" id="MobiDB-lite"/>
    </source>
</evidence>
<accession>A0ABW7HGD0</accession>
<dbReference type="EMBL" id="JBIGIC010000010">
    <property type="protein sequence ID" value="MFG6488970.1"/>
    <property type="molecule type" value="Genomic_DNA"/>
</dbReference>
<keyword evidence="3" id="KW-1185">Reference proteome</keyword>
<dbReference type="Proteomes" id="UP001606134">
    <property type="component" value="Unassembled WGS sequence"/>
</dbReference>
<name>A0ABW7HGD0_9BURK</name>
<protein>
    <recommendedName>
        <fullName evidence="4">Flagellar biosynthesis protein FlgJ</fullName>
    </recommendedName>
</protein>
<dbReference type="RefSeq" id="WP_394414877.1">
    <property type="nucleotide sequence ID" value="NZ_JBIGIC010000010.1"/>
</dbReference>